<proteinExistence type="predicted"/>
<sequence>MIRTDQWKISLSLASFIKYPIYHDTVLKLVSGSMALSPLTGPCMSAQHKPVSQHVVRFSLKPSSSTKPRCPDRV</sequence>
<reference evidence="1 2" key="1">
    <citation type="submission" date="2019-03" db="EMBL/GenBank/DDBJ databases">
        <title>Nematode-trapping fungi genome.</title>
        <authorList>
            <person name="Vidal-Diez De Ulzurrun G."/>
        </authorList>
    </citation>
    <scope>NUCLEOTIDE SEQUENCE [LARGE SCALE GENOMIC DNA]</scope>
    <source>
        <strain evidence="1 2">TWF154</strain>
    </source>
</reference>
<accession>A0A7C8PQN1</accession>
<protein>
    <submittedName>
        <fullName evidence="1">Uncharacterized protein</fullName>
    </submittedName>
</protein>
<organism evidence="1 2">
    <name type="scientific">Orbilia oligospora</name>
    <name type="common">Nematode-trapping fungus</name>
    <name type="synonym">Arthrobotrys oligospora</name>
    <dbReference type="NCBI Taxonomy" id="2813651"/>
    <lineage>
        <taxon>Eukaryota</taxon>
        <taxon>Fungi</taxon>
        <taxon>Dikarya</taxon>
        <taxon>Ascomycota</taxon>
        <taxon>Pezizomycotina</taxon>
        <taxon>Orbiliomycetes</taxon>
        <taxon>Orbiliales</taxon>
        <taxon>Orbiliaceae</taxon>
        <taxon>Orbilia</taxon>
    </lineage>
</organism>
<dbReference type="Proteomes" id="UP000297595">
    <property type="component" value="Unassembled WGS sequence"/>
</dbReference>
<dbReference type="EMBL" id="SOZJ01000003">
    <property type="protein sequence ID" value="TGJ68722.1"/>
    <property type="molecule type" value="Genomic_DNA"/>
</dbReference>
<comment type="caution">
    <text evidence="1">The sequence shown here is derived from an EMBL/GenBank/DDBJ whole genome shotgun (WGS) entry which is preliminary data.</text>
</comment>
<evidence type="ECO:0000313" key="2">
    <source>
        <dbReference type="Proteomes" id="UP000297595"/>
    </source>
</evidence>
<gene>
    <name evidence="1" type="ORF">EYR41_004812</name>
</gene>
<evidence type="ECO:0000313" key="1">
    <source>
        <dbReference type="EMBL" id="TGJ68722.1"/>
    </source>
</evidence>
<dbReference type="AlphaFoldDB" id="A0A7C8PQN1"/>
<name>A0A7C8PQN1_ORBOL</name>